<dbReference type="GO" id="GO:0045493">
    <property type="term" value="P:xylan catabolic process"/>
    <property type="evidence" value="ECO:0007669"/>
    <property type="project" value="UniProtKB-KW"/>
</dbReference>
<evidence type="ECO:0000256" key="6">
    <source>
        <dbReference type="PIRSR" id="PIRSR606710-2"/>
    </source>
</evidence>
<accession>A0A5M8P3M1</accession>
<keyword evidence="2" id="KW-0858">Xylan degradation</keyword>
<dbReference type="InterPro" id="IPR052176">
    <property type="entry name" value="Glycosyl_Hydrlase_43_Enz"/>
</dbReference>
<reference evidence="9 10" key="1">
    <citation type="submission" date="2019-03" db="EMBL/GenBank/DDBJ databases">
        <title>Single cell metagenomics reveals metabolic interactions within the superorganism composed of flagellate Streblomastix strix and complex community of Bacteroidetes bacteria on its surface.</title>
        <authorList>
            <person name="Treitli S.C."/>
            <person name="Kolisko M."/>
            <person name="Husnik F."/>
            <person name="Keeling P."/>
            <person name="Hampl V."/>
        </authorList>
    </citation>
    <scope>NUCLEOTIDE SEQUENCE [LARGE SCALE GENOMIC DNA]</scope>
    <source>
        <strain evidence="9">St1</strain>
    </source>
</reference>
<evidence type="ECO:0000256" key="2">
    <source>
        <dbReference type="ARBA" id="ARBA00022651"/>
    </source>
</evidence>
<evidence type="ECO:0000256" key="8">
    <source>
        <dbReference type="SAM" id="SignalP"/>
    </source>
</evidence>
<dbReference type="PANTHER" id="PTHR43772">
    <property type="entry name" value="ENDO-1,4-BETA-XYLANASE"/>
    <property type="match status" value="1"/>
</dbReference>
<sequence>MRKQTRKVAILFAVFGLFVVMQSVNAQSSAFTIKGNPIITHKFTSDPATMVYDGKVYLYTGHDEATSYYNRSTPQEWLVFSSSDLLTWQEHPVPLKREDFKWTKEDDQAWAAHVTERNGKFYMYVTIANFTSPTKKIGVAVADTPVGPFQDAIGAPLIEKSFSLDPAVFIDDDGQAYIFGGYGQCFYAKLKENMIELDSPIATINVDNYLLGPWVHKHKGWYYLSYSQGAPSKIVYAMSKNINGPWEYKGLLNEVPGNASTNHHAILPDFKGQSYFFYHNGVLPGGNSMSRSVCIDYLYYNSDGTMKKVWMTSEGIKE</sequence>
<dbReference type="InterPro" id="IPR006710">
    <property type="entry name" value="Glyco_hydro_43"/>
</dbReference>
<evidence type="ECO:0000256" key="7">
    <source>
        <dbReference type="RuleBase" id="RU361187"/>
    </source>
</evidence>
<keyword evidence="4" id="KW-0119">Carbohydrate metabolism</keyword>
<dbReference type="EMBL" id="SNRX01000004">
    <property type="protein sequence ID" value="KAA6303001.1"/>
    <property type="molecule type" value="Genomic_DNA"/>
</dbReference>
<organism evidence="9 10">
    <name type="scientific">Candidatus Ordinivivax streblomastigis</name>
    <dbReference type="NCBI Taxonomy" id="2540710"/>
    <lineage>
        <taxon>Bacteria</taxon>
        <taxon>Pseudomonadati</taxon>
        <taxon>Bacteroidota</taxon>
        <taxon>Bacteroidia</taxon>
        <taxon>Bacteroidales</taxon>
        <taxon>Candidatus Ordinivivax</taxon>
    </lineage>
</organism>
<evidence type="ECO:0000256" key="4">
    <source>
        <dbReference type="ARBA" id="ARBA00023277"/>
    </source>
</evidence>
<feature type="site" description="Important for catalytic activity, responsible for pKa modulation of the active site Glu and correct orientation of both the proton donor and substrate" evidence="6">
    <location>
        <position position="165"/>
    </location>
</feature>
<gene>
    <name evidence="9" type="ORF">EZS26_000896</name>
</gene>
<comment type="similarity">
    <text evidence="1 7">Belongs to the glycosyl hydrolase 43 family.</text>
</comment>
<dbReference type="SUPFAM" id="SSF75005">
    <property type="entry name" value="Arabinanase/levansucrase/invertase"/>
    <property type="match status" value="1"/>
</dbReference>
<comment type="caution">
    <text evidence="9">The sequence shown here is derived from an EMBL/GenBank/DDBJ whole genome shotgun (WGS) entry which is preliminary data.</text>
</comment>
<evidence type="ECO:0000256" key="1">
    <source>
        <dbReference type="ARBA" id="ARBA00009865"/>
    </source>
</evidence>
<keyword evidence="8" id="KW-0732">Signal</keyword>
<evidence type="ECO:0000313" key="9">
    <source>
        <dbReference type="EMBL" id="KAA6303001.1"/>
    </source>
</evidence>
<evidence type="ECO:0000256" key="3">
    <source>
        <dbReference type="ARBA" id="ARBA00022801"/>
    </source>
</evidence>
<dbReference type="InterPro" id="IPR023296">
    <property type="entry name" value="Glyco_hydro_beta-prop_sf"/>
</dbReference>
<dbReference type="Gene3D" id="2.115.10.20">
    <property type="entry name" value="Glycosyl hydrolase domain, family 43"/>
    <property type="match status" value="1"/>
</dbReference>
<feature type="signal peptide" evidence="8">
    <location>
        <begin position="1"/>
        <end position="26"/>
    </location>
</feature>
<dbReference type="PANTHER" id="PTHR43772:SF2">
    <property type="entry name" value="PUTATIVE (AFU_ORTHOLOGUE AFUA_2G04480)-RELATED"/>
    <property type="match status" value="1"/>
</dbReference>
<dbReference type="CDD" id="cd18618">
    <property type="entry name" value="GH43_Xsa43E-like"/>
    <property type="match status" value="1"/>
</dbReference>
<evidence type="ECO:0000256" key="5">
    <source>
        <dbReference type="ARBA" id="ARBA00023295"/>
    </source>
</evidence>
<name>A0A5M8P3M1_9BACT</name>
<keyword evidence="2" id="KW-0624">Polysaccharide degradation</keyword>
<keyword evidence="3 7" id="KW-0378">Hydrolase</keyword>
<proteinExistence type="inferred from homology"/>
<dbReference type="AlphaFoldDB" id="A0A5M8P3M1"/>
<dbReference type="GO" id="GO:0004553">
    <property type="term" value="F:hydrolase activity, hydrolyzing O-glycosyl compounds"/>
    <property type="evidence" value="ECO:0007669"/>
    <property type="project" value="InterPro"/>
</dbReference>
<feature type="chain" id="PRO_5024295837" evidence="8">
    <location>
        <begin position="27"/>
        <end position="318"/>
    </location>
</feature>
<dbReference type="Proteomes" id="UP000324575">
    <property type="component" value="Unassembled WGS sequence"/>
</dbReference>
<dbReference type="Pfam" id="PF04616">
    <property type="entry name" value="Glyco_hydro_43"/>
    <property type="match status" value="1"/>
</dbReference>
<keyword evidence="5 7" id="KW-0326">Glycosidase</keyword>
<evidence type="ECO:0000313" key="10">
    <source>
        <dbReference type="Proteomes" id="UP000324575"/>
    </source>
</evidence>
<protein>
    <submittedName>
        <fullName evidence="9">Xylosidase/arabinosidase</fullName>
    </submittedName>
</protein>